<keyword evidence="1" id="KW-0472">Membrane</keyword>
<evidence type="ECO:0000313" key="2">
    <source>
        <dbReference type="Ensembl" id="ENSCINP00000029831.1"/>
    </source>
</evidence>
<dbReference type="AlphaFoldDB" id="H2XJJ9"/>
<dbReference type="Proteomes" id="UP000008144">
    <property type="component" value="Chromosome 8"/>
</dbReference>
<protein>
    <submittedName>
        <fullName evidence="2">Uncharacterized protein</fullName>
    </submittedName>
</protein>
<reference evidence="3" key="1">
    <citation type="journal article" date="2002" name="Science">
        <title>The draft genome of Ciona intestinalis: insights into chordate and vertebrate origins.</title>
        <authorList>
            <person name="Dehal P."/>
            <person name="Satou Y."/>
            <person name="Campbell R.K."/>
            <person name="Chapman J."/>
            <person name="Degnan B."/>
            <person name="De Tomaso A."/>
            <person name="Davidson B."/>
            <person name="Di Gregorio A."/>
            <person name="Gelpke M."/>
            <person name="Goodstein D.M."/>
            <person name="Harafuji N."/>
            <person name="Hastings K.E."/>
            <person name="Ho I."/>
            <person name="Hotta K."/>
            <person name="Huang W."/>
            <person name="Kawashima T."/>
            <person name="Lemaire P."/>
            <person name="Martinez D."/>
            <person name="Meinertzhagen I.A."/>
            <person name="Necula S."/>
            <person name="Nonaka M."/>
            <person name="Putnam N."/>
            <person name="Rash S."/>
            <person name="Saiga H."/>
            <person name="Satake M."/>
            <person name="Terry A."/>
            <person name="Yamada L."/>
            <person name="Wang H.G."/>
            <person name="Awazu S."/>
            <person name="Azumi K."/>
            <person name="Boore J."/>
            <person name="Branno M."/>
            <person name="Chin-Bow S."/>
            <person name="DeSantis R."/>
            <person name="Doyle S."/>
            <person name="Francino P."/>
            <person name="Keys D.N."/>
            <person name="Haga S."/>
            <person name="Hayashi H."/>
            <person name="Hino K."/>
            <person name="Imai K.S."/>
            <person name="Inaba K."/>
            <person name="Kano S."/>
            <person name="Kobayashi K."/>
            <person name="Kobayashi M."/>
            <person name="Lee B.I."/>
            <person name="Makabe K.W."/>
            <person name="Manohar C."/>
            <person name="Matassi G."/>
            <person name="Medina M."/>
            <person name="Mochizuki Y."/>
            <person name="Mount S."/>
            <person name="Morishita T."/>
            <person name="Miura S."/>
            <person name="Nakayama A."/>
            <person name="Nishizaka S."/>
            <person name="Nomoto H."/>
            <person name="Ohta F."/>
            <person name="Oishi K."/>
            <person name="Rigoutsos I."/>
            <person name="Sano M."/>
            <person name="Sasaki A."/>
            <person name="Sasakura Y."/>
            <person name="Shoguchi E."/>
            <person name="Shin-i T."/>
            <person name="Spagnuolo A."/>
            <person name="Stainier D."/>
            <person name="Suzuki M.M."/>
            <person name="Tassy O."/>
            <person name="Takatori N."/>
            <person name="Tokuoka M."/>
            <person name="Yagi K."/>
            <person name="Yoshizaki F."/>
            <person name="Wada S."/>
            <person name="Zhang C."/>
            <person name="Hyatt P.D."/>
            <person name="Larimer F."/>
            <person name="Detter C."/>
            <person name="Doggett N."/>
            <person name="Glavina T."/>
            <person name="Hawkins T."/>
            <person name="Richardson P."/>
            <person name="Lucas S."/>
            <person name="Kohara Y."/>
            <person name="Levine M."/>
            <person name="Satoh N."/>
            <person name="Rokhsar D.S."/>
        </authorList>
    </citation>
    <scope>NUCLEOTIDE SEQUENCE [LARGE SCALE GENOMIC DNA]</scope>
</reference>
<dbReference type="EMBL" id="EAAA01002644">
    <property type="status" value="NOT_ANNOTATED_CDS"/>
    <property type="molecule type" value="Genomic_DNA"/>
</dbReference>
<organism evidence="2 3">
    <name type="scientific">Ciona intestinalis</name>
    <name type="common">Transparent sea squirt</name>
    <name type="synonym">Ascidia intestinalis</name>
    <dbReference type="NCBI Taxonomy" id="7719"/>
    <lineage>
        <taxon>Eukaryota</taxon>
        <taxon>Metazoa</taxon>
        <taxon>Chordata</taxon>
        <taxon>Tunicata</taxon>
        <taxon>Ascidiacea</taxon>
        <taxon>Phlebobranchia</taxon>
        <taxon>Cionidae</taxon>
        <taxon>Ciona</taxon>
    </lineage>
</organism>
<feature type="transmembrane region" description="Helical" evidence="1">
    <location>
        <begin position="71"/>
        <end position="89"/>
    </location>
</feature>
<reference evidence="2" key="2">
    <citation type="journal article" date="2008" name="Genome Biol.">
        <title>Improved genome assembly and evidence-based global gene model set for the chordate Ciona intestinalis: new insight into intron and operon populations.</title>
        <authorList>
            <person name="Satou Y."/>
            <person name="Mineta K."/>
            <person name="Ogasawara M."/>
            <person name="Sasakura Y."/>
            <person name="Shoguchi E."/>
            <person name="Ueno K."/>
            <person name="Yamada L."/>
            <person name="Matsumoto J."/>
            <person name="Wasserscheid J."/>
            <person name="Dewar K."/>
            <person name="Wiley G.B."/>
            <person name="Macmil S.L."/>
            <person name="Roe B.A."/>
            <person name="Zeller R.W."/>
            <person name="Hastings K.E."/>
            <person name="Lemaire P."/>
            <person name="Lindquist E."/>
            <person name="Endo T."/>
            <person name="Hotta K."/>
            <person name="Inaba K."/>
        </authorList>
    </citation>
    <scope>NUCLEOTIDE SEQUENCE [LARGE SCALE GENOMIC DNA]</scope>
    <source>
        <strain evidence="2">wild type</strain>
    </source>
</reference>
<keyword evidence="1" id="KW-0812">Transmembrane</keyword>
<dbReference type="Ensembl" id="ENSCINT00000033194.1">
    <property type="protein sequence ID" value="ENSCINP00000029831.1"/>
    <property type="gene ID" value="ENSCING00000022942.1"/>
</dbReference>
<sequence>MLFEHNTYFKKSNLFAWHCSKNHCLMTYGVTIHFLSTNKDICSYISFCFNSIVIFIYLYILLLFNKISNRAVFILQILLKKVVFLKIYATTQLFYSTSKLCQVLKVSEFCF</sequence>
<proteinExistence type="predicted"/>
<accession>H2XJJ9</accession>
<name>H2XJJ9_CIOIN</name>
<keyword evidence="1" id="KW-1133">Transmembrane helix</keyword>
<evidence type="ECO:0000313" key="3">
    <source>
        <dbReference type="Proteomes" id="UP000008144"/>
    </source>
</evidence>
<dbReference type="InParanoid" id="H2XJJ9"/>
<feature type="transmembrane region" description="Helical" evidence="1">
    <location>
        <begin position="44"/>
        <end position="64"/>
    </location>
</feature>
<reference evidence="2" key="3">
    <citation type="submission" date="2025-08" db="UniProtKB">
        <authorList>
            <consortium name="Ensembl"/>
        </authorList>
    </citation>
    <scope>IDENTIFICATION</scope>
</reference>
<keyword evidence="3" id="KW-1185">Reference proteome</keyword>
<evidence type="ECO:0000256" key="1">
    <source>
        <dbReference type="SAM" id="Phobius"/>
    </source>
</evidence>
<reference evidence="2" key="4">
    <citation type="submission" date="2025-09" db="UniProtKB">
        <authorList>
            <consortium name="Ensembl"/>
        </authorList>
    </citation>
    <scope>IDENTIFICATION</scope>
</reference>
<dbReference type="HOGENOM" id="CLU_2157468_0_0_1"/>